<organism evidence="1 2">
    <name type="scientific">Rhodoferax ferrireducens</name>
    <dbReference type="NCBI Taxonomy" id="192843"/>
    <lineage>
        <taxon>Bacteria</taxon>
        <taxon>Pseudomonadati</taxon>
        <taxon>Pseudomonadota</taxon>
        <taxon>Betaproteobacteria</taxon>
        <taxon>Burkholderiales</taxon>
        <taxon>Comamonadaceae</taxon>
        <taxon>Rhodoferax</taxon>
    </lineage>
</organism>
<gene>
    <name evidence="1" type="ORF">J2X19_003077</name>
</gene>
<proteinExistence type="predicted"/>
<sequence>MRTPEPPNAEGIQRNFLRVLAVTSGSWGLVPRSRTSHYRALRQTAHYPVLAYSASRNVRQAPYRLQFAW</sequence>
<comment type="caution">
    <text evidence="1">The sequence shown here is derived from an EMBL/GenBank/DDBJ whole genome shotgun (WGS) entry which is preliminary data.</text>
</comment>
<evidence type="ECO:0000313" key="2">
    <source>
        <dbReference type="Proteomes" id="UP001180487"/>
    </source>
</evidence>
<evidence type="ECO:0000313" key="1">
    <source>
        <dbReference type="EMBL" id="MDR7378398.1"/>
    </source>
</evidence>
<reference evidence="1 2" key="1">
    <citation type="submission" date="2023-07" db="EMBL/GenBank/DDBJ databases">
        <title>Sorghum-associated microbial communities from plants grown in Nebraska, USA.</title>
        <authorList>
            <person name="Schachtman D."/>
        </authorList>
    </citation>
    <scope>NUCLEOTIDE SEQUENCE [LARGE SCALE GENOMIC DNA]</scope>
    <source>
        <strain evidence="1 2">BE313</strain>
    </source>
</reference>
<keyword evidence="2" id="KW-1185">Reference proteome</keyword>
<dbReference type="EMBL" id="JAVDXT010000002">
    <property type="protein sequence ID" value="MDR7378398.1"/>
    <property type="molecule type" value="Genomic_DNA"/>
</dbReference>
<accession>A0ABU2CAQ7</accession>
<protein>
    <submittedName>
        <fullName evidence="1">Uncharacterized protein</fullName>
    </submittedName>
</protein>
<name>A0ABU2CAQ7_9BURK</name>
<dbReference type="Proteomes" id="UP001180487">
    <property type="component" value="Unassembled WGS sequence"/>
</dbReference>